<dbReference type="EMBL" id="CAJNNW010026276">
    <property type="protein sequence ID" value="CAE8684120.1"/>
    <property type="molecule type" value="Genomic_DNA"/>
</dbReference>
<sequence length="162" mass="18709">ELDTRMREKNALTKFLADVKRSKQTYETKIQRKKRDSDSVTVQTMDLDKKLQGINGSNRVTAAEVGGICTENEKLRVEVEAIKVDLVEANAAWERECEEIENLKQAIYATRKELSNEAKHRDTVQQDLRVNRTAQTLMVNRLDDITRRNRILKTTVANTINY</sequence>
<accession>A0A813JV01</accession>
<keyword evidence="1" id="KW-0175">Coiled coil</keyword>
<evidence type="ECO:0000313" key="3">
    <source>
        <dbReference type="Proteomes" id="UP000626109"/>
    </source>
</evidence>
<reference evidence="2" key="1">
    <citation type="submission" date="2021-02" db="EMBL/GenBank/DDBJ databases">
        <authorList>
            <person name="Dougan E. K."/>
            <person name="Rhodes N."/>
            <person name="Thang M."/>
            <person name="Chan C."/>
        </authorList>
    </citation>
    <scope>NUCLEOTIDE SEQUENCE</scope>
</reference>
<dbReference type="AlphaFoldDB" id="A0A813JV01"/>
<evidence type="ECO:0000256" key="1">
    <source>
        <dbReference type="SAM" id="Coils"/>
    </source>
</evidence>
<name>A0A813JV01_POLGL</name>
<feature type="coiled-coil region" evidence="1">
    <location>
        <begin position="72"/>
        <end position="117"/>
    </location>
</feature>
<feature type="non-terminal residue" evidence="2">
    <location>
        <position position="162"/>
    </location>
</feature>
<comment type="caution">
    <text evidence="2">The sequence shown here is derived from an EMBL/GenBank/DDBJ whole genome shotgun (WGS) entry which is preliminary data.</text>
</comment>
<proteinExistence type="predicted"/>
<evidence type="ECO:0000313" key="2">
    <source>
        <dbReference type="EMBL" id="CAE8684120.1"/>
    </source>
</evidence>
<organism evidence="2 3">
    <name type="scientific">Polarella glacialis</name>
    <name type="common">Dinoflagellate</name>
    <dbReference type="NCBI Taxonomy" id="89957"/>
    <lineage>
        <taxon>Eukaryota</taxon>
        <taxon>Sar</taxon>
        <taxon>Alveolata</taxon>
        <taxon>Dinophyceae</taxon>
        <taxon>Suessiales</taxon>
        <taxon>Suessiaceae</taxon>
        <taxon>Polarella</taxon>
    </lineage>
</organism>
<protein>
    <submittedName>
        <fullName evidence="2">Uncharacterized protein</fullName>
    </submittedName>
</protein>
<dbReference type="Proteomes" id="UP000626109">
    <property type="component" value="Unassembled WGS sequence"/>
</dbReference>
<gene>
    <name evidence="2" type="ORF">PGLA2088_LOCUS23815</name>
</gene>